<keyword evidence="3 7" id="KW-0812">Transmembrane</keyword>
<feature type="region of interest" description="Disordered" evidence="6">
    <location>
        <begin position="1"/>
        <end position="25"/>
    </location>
</feature>
<protein>
    <submittedName>
        <fullName evidence="9">RDD family protein</fullName>
    </submittedName>
</protein>
<dbReference type="InterPro" id="IPR010432">
    <property type="entry name" value="RDD"/>
</dbReference>
<evidence type="ECO:0000259" key="8">
    <source>
        <dbReference type="Pfam" id="PF06271"/>
    </source>
</evidence>
<sequence length="202" mass="21798">MNVPPPEQNRPTGGQQPPPWNAPHGEAGGHRYGLAPWHHRLMARGVDLAAVGLPALLLALVASLAWVGTQMVFGGSSRHLDERFPVLLVVVFFLLYTGYEVAALYRRQQTYGRARMGLRLAPVAAAGRLGPLPLAAVMVRSALPVLPVLFLVMPVWVWLLCLTAVAFLCGGVAAWDRPNRQGVHDKIAGTVVLDVSAPVRPE</sequence>
<dbReference type="PANTHER" id="PTHR36115:SF6">
    <property type="entry name" value="PROLINE-RICH ANTIGEN HOMOLOG"/>
    <property type="match status" value="1"/>
</dbReference>
<evidence type="ECO:0000256" key="3">
    <source>
        <dbReference type="ARBA" id="ARBA00022692"/>
    </source>
</evidence>
<evidence type="ECO:0000256" key="5">
    <source>
        <dbReference type="ARBA" id="ARBA00023136"/>
    </source>
</evidence>
<feature type="transmembrane region" description="Helical" evidence="7">
    <location>
        <begin position="155"/>
        <end position="175"/>
    </location>
</feature>
<keyword evidence="5 7" id="KW-0472">Membrane</keyword>
<accession>A0ABR9P7G0</accession>
<dbReference type="EMBL" id="JADBGI010000010">
    <property type="protein sequence ID" value="MBE2999749.1"/>
    <property type="molecule type" value="Genomic_DNA"/>
</dbReference>
<reference evidence="9 10" key="1">
    <citation type="submission" date="2020-09" db="EMBL/GenBank/DDBJ databases">
        <title>Diversity and distribution of actinomycetes associated with coral in the coast of Hainan.</title>
        <authorList>
            <person name="Li F."/>
        </authorList>
    </citation>
    <scope>NUCLEOTIDE SEQUENCE [LARGE SCALE GENOMIC DNA]</scope>
    <source>
        <strain evidence="9 10">HNM0947</strain>
    </source>
</reference>
<comment type="caution">
    <text evidence="9">The sequence shown here is derived from an EMBL/GenBank/DDBJ whole genome shotgun (WGS) entry which is preliminary data.</text>
</comment>
<organism evidence="9 10">
    <name type="scientific">Nocardiopsis coralli</name>
    <dbReference type="NCBI Taxonomy" id="2772213"/>
    <lineage>
        <taxon>Bacteria</taxon>
        <taxon>Bacillati</taxon>
        <taxon>Actinomycetota</taxon>
        <taxon>Actinomycetes</taxon>
        <taxon>Streptosporangiales</taxon>
        <taxon>Nocardiopsidaceae</taxon>
        <taxon>Nocardiopsis</taxon>
    </lineage>
</organism>
<evidence type="ECO:0000256" key="1">
    <source>
        <dbReference type="ARBA" id="ARBA00004651"/>
    </source>
</evidence>
<feature type="domain" description="RDD" evidence="8">
    <location>
        <begin position="35"/>
        <end position="189"/>
    </location>
</feature>
<gene>
    <name evidence="9" type="ORF">IDM40_13660</name>
</gene>
<feature type="transmembrane region" description="Helical" evidence="7">
    <location>
        <begin position="48"/>
        <end position="66"/>
    </location>
</feature>
<name>A0ABR9P7G0_9ACTN</name>
<dbReference type="Pfam" id="PF06271">
    <property type="entry name" value="RDD"/>
    <property type="match status" value="1"/>
</dbReference>
<dbReference type="RefSeq" id="WP_193122372.1">
    <property type="nucleotide sequence ID" value="NZ_JADBGI010000010.1"/>
</dbReference>
<dbReference type="PANTHER" id="PTHR36115">
    <property type="entry name" value="PROLINE-RICH ANTIGEN HOMOLOG-RELATED"/>
    <property type="match status" value="1"/>
</dbReference>
<dbReference type="InterPro" id="IPR051791">
    <property type="entry name" value="Pra-immunoreactive"/>
</dbReference>
<feature type="transmembrane region" description="Helical" evidence="7">
    <location>
        <begin position="86"/>
        <end position="105"/>
    </location>
</feature>
<dbReference type="Proteomes" id="UP000806528">
    <property type="component" value="Unassembled WGS sequence"/>
</dbReference>
<evidence type="ECO:0000256" key="7">
    <source>
        <dbReference type="SAM" id="Phobius"/>
    </source>
</evidence>
<evidence type="ECO:0000313" key="9">
    <source>
        <dbReference type="EMBL" id="MBE2999749.1"/>
    </source>
</evidence>
<evidence type="ECO:0000256" key="6">
    <source>
        <dbReference type="SAM" id="MobiDB-lite"/>
    </source>
</evidence>
<evidence type="ECO:0000313" key="10">
    <source>
        <dbReference type="Proteomes" id="UP000806528"/>
    </source>
</evidence>
<comment type="subcellular location">
    <subcellularLocation>
        <location evidence="1">Cell membrane</location>
        <topology evidence="1">Multi-pass membrane protein</topology>
    </subcellularLocation>
</comment>
<proteinExistence type="predicted"/>
<feature type="transmembrane region" description="Helical" evidence="7">
    <location>
        <begin position="117"/>
        <end position="143"/>
    </location>
</feature>
<evidence type="ECO:0000256" key="4">
    <source>
        <dbReference type="ARBA" id="ARBA00022989"/>
    </source>
</evidence>
<keyword evidence="4 7" id="KW-1133">Transmembrane helix</keyword>
<evidence type="ECO:0000256" key="2">
    <source>
        <dbReference type="ARBA" id="ARBA00022475"/>
    </source>
</evidence>
<keyword evidence="10" id="KW-1185">Reference proteome</keyword>
<keyword evidence="2" id="KW-1003">Cell membrane</keyword>